<dbReference type="PANTHER" id="PTHR11693">
    <property type="entry name" value="ATP SYNTHASE GAMMA CHAIN"/>
    <property type="match status" value="1"/>
</dbReference>
<evidence type="ECO:0000256" key="1">
    <source>
        <dbReference type="ARBA" id="ARBA00003456"/>
    </source>
</evidence>
<dbReference type="GO" id="GO:0045259">
    <property type="term" value="C:proton-transporting ATP synthase complex"/>
    <property type="evidence" value="ECO:0007669"/>
    <property type="project" value="UniProtKB-KW"/>
</dbReference>
<comment type="subcellular location">
    <subcellularLocation>
        <location evidence="10">Cell membrane</location>
        <topology evidence="10">Peripheral membrane protein</topology>
    </subcellularLocation>
    <subcellularLocation>
        <location evidence="2">Membrane</location>
        <topology evidence="2">Peripheral membrane protein</topology>
    </subcellularLocation>
</comment>
<evidence type="ECO:0000256" key="5">
    <source>
        <dbReference type="ARBA" id="ARBA00022781"/>
    </source>
</evidence>
<dbReference type="GO" id="GO:0042777">
    <property type="term" value="P:proton motive force-driven plasma membrane ATP synthesis"/>
    <property type="evidence" value="ECO:0007669"/>
    <property type="project" value="UniProtKB-UniRule"/>
</dbReference>
<accession>A0A8J6J1R0</accession>
<dbReference type="InterPro" id="IPR000131">
    <property type="entry name" value="ATP_synth_F1_gsu"/>
</dbReference>
<evidence type="ECO:0000256" key="3">
    <source>
        <dbReference type="ARBA" id="ARBA00007681"/>
    </source>
</evidence>
<organism evidence="11 12">
    <name type="scientific">Flintibacter faecis</name>
    <dbReference type="NCBI Taxonomy" id="2763047"/>
    <lineage>
        <taxon>Bacteria</taxon>
        <taxon>Bacillati</taxon>
        <taxon>Bacillota</taxon>
        <taxon>Clostridia</taxon>
        <taxon>Eubacteriales</taxon>
        <taxon>Flintibacter</taxon>
    </lineage>
</organism>
<keyword evidence="10" id="KW-1003">Cell membrane</keyword>
<dbReference type="CDD" id="cd12151">
    <property type="entry name" value="F1-ATPase_gamma"/>
    <property type="match status" value="1"/>
</dbReference>
<name>A0A8J6J1R0_9FIRM</name>
<keyword evidence="9 10" id="KW-0066">ATP synthesis</keyword>
<comment type="subunit">
    <text evidence="10">F-type ATPases have 2 components, CF(1) - the catalytic core - and CF(0) - the membrane proton channel. CF(1) has five subunits: alpha(3), beta(3), gamma(1), delta(1), epsilon(1). CF(0) has three main subunits: a, b and c.</text>
</comment>
<evidence type="ECO:0000256" key="6">
    <source>
        <dbReference type="ARBA" id="ARBA00023065"/>
    </source>
</evidence>
<dbReference type="PROSITE" id="PS00153">
    <property type="entry name" value="ATPASE_GAMMA"/>
    <property type="match status" value="1"/>
</dbReference>
<evidence type="ECO:0000256" key="4">
    <source>
        <dbReference type="ARBA" id="ARBA00022448"/>
    </source>
</evidence>
<evidence type="ECO:0000256" key="9">
    <source>
        <dbReference type="ARBA" id="ARBA00023310"/>
    </source>
</evidence>
<keyword evidence="8 10" id="KW-0139">CF(1)</keyword>
<dbReference type="PANTHER" id="PTHR11693:SF22">
    <property type="entry name" value="ATP SYNTHASE SUBUNIT GAMMA, MITOCHONDRIAL"/>
    <property type="match status" value="1"/>
</dbReference>
<dbReference type="Pfam" id="PF00231">
    <property type="entry name" value="ATP-synt"/>
    <property type="match status" value="1"/>
</dbReference>
<proteinExistence type="inferred from homology"/>
<dbReference type="GO" id="GO:0005524">
    <property type="term" value="F:ATP binding"/>
    <property type="evidence" value="ECO:0007669"/>
    <property type="project" value="UniProtKB-UniRule"/>
</dbReference>
<comment type="similarity">
    <text evidence="3 10">Belongs to the ATPase gamma chain family.</text>
</comment>
<dbReference type="InterPro" id="IPR035968">
    <property type="entry name" value="ATP_synth_F1_ATPase_gsu"/>
</dbReference>
<evidence type="ECO:0000313" key="12">
    <source>
        <dbReference type="Proteomes" id="UP000602260"/>
    </source>
</evidence>
<keyword evidence="7 10" id="KW-0472">Membrane</keyword>
<comment type="function">
    <text evidence="1 10">Produces ATP from ADP in the presence of a proton gradient across the membrane. The gamma chain is believed to be important in regulating ATPase activity and the flow of protons through the CF(0) complex.</text>
</comment>
<evidence type="ECO:0000256" key="8">
    <source>
        <dbReference type="ARBA" id="ARBA00023196"/>
    </source>
</evidence>
<dbReference type="PRINTS" id="PR00126">
    <property type="entry name" value="ATPASEGAMMA"/>
</dbReference>
<keyword evidence="5 10" id="KW-0375">Hydrogen ion transport</keyword>
<keyword evidence="4 10" id="KW-0813">Transport</keyword>
<sequence>MAGIKEIKQRIESVQQTRKITNAMYLIASTKLRRAKDDLSKTRPYFQALRVEIKRIFRTANGVESRYFYPPDVTKPREGTYGCLVITADKGLAGAYNQNVIKEAQRLLDQHPDTKLFVVGEYGRHFFKQHNIPVAKSFLYTAQNPTMERAREICALLLDEYDRGELQEIFVVYTDMENSLTSQALSTRLLPFHRTYFSIPTKEKAVSEPFEFVPSVGAVLDGMMHSYVAGFIYSALIDSFCSEQNARMTAMDAANRNAEKLLGELSLQYNRVRQAAITQEITEVSAGAKAQRRKHRKEGGTA</sequence>
<dbReference type="Proteomes" id="UP000602260">
    <property type="component" value="Unassembled WGS sequence"/>
</dbReference>
<dbReference type="GO" id="GO:0046933">
    <property type="term" value="F:proton-transporting ATP synthase activity, rotational mechanism"/>
    <property type="evidence" value="ECO:0007669"/>
    <property type="project" value="UniProtKB-UniRule"/>
</dbReference>
<evidence type="ECO:0000256" key="10">
    <source>
        <dbReference type="HAMAP-Rule" id="MF_00815"/>
    </source>
</evidence>
<gene>
    <name evidence="10 11" type="primary">atpG</name>
    <name evidence="11" type="ORF">H8S55_01695</name>
</gene>
<dbReference type="Gene3D" id="3.40.1380.10">
    <property type="match status" value="1"/>
</dbReference>
<dbReference type="InterPro" id="IPR023632">
    <property type="entry name" value="ATP_synth_F1_gsu_CS"/>
</dbReference>
<dbReference type="RefSeq" id="WP_147561811.1">
    <property type="nucleotide sequence ID" value="NZ_JACOPN010000001.1"/>
</dbReference>
<dbReference type="Gene3D" id="1.10.287.80">
    <property type="entry name" value="ATP synthase, gamma subunit, helix hairpin domain"/>
    <property type="match status" value="1"/>
</dbReference>
<protein>
    <recommendedName>
        <fullName evidence="10">ATP synthase gamma chain</fullName>
    </recommendedName>
    <alternativeName>
        <fullName evidence="10">ATP synthase F1 sector gamma subunit</fullName>
    </alternativeName>
    <alternativeName>
        <fullName evidence="10">F-ATPase gamma subunit</fullName>
    </alternativeName>
</protein>
<keyword evidence="12" id="KW-1185">Reference proteome</keyword>
<evidence type="ECO:0000313" key="11">
    <source>
        <dbReference type="EMBL" id="MBC5716049.1"/>
    </source>
</evidence>
<evidence type="ECO:0000256" key="7">
    <source>
        <dbReference type="ARBA" id="ARBA00023136"/>
    </source>
</evidence>
<dbReference type="SUPFAM" id="SSF52943">
    <property type="entry name" value="ATP synthase (F1-ATPase), gamma subunit"/>
    <property type="match status" value="1"/>
</dbReference>
<dbReference type="GO" id="GO:0005886">
    <property type="term" value="C:plasma membrane"/>
    <property type="evidence" value="ECO:0007669"/>
    <property type="project" value="UniProtKB-SubCell"/>
</dbReference>
<comment type="caution">
    <text evidence="11">The sequence shown here is derived from an EMBL/GenBank/DDBJ whole genome shotgun (WGS) entry which is preliminary data.</text>
</comment>
<dbReference type="AlphaFoldDB" id="A0A8J6J1R0"/>
<evidence type="ECO:0000256" key="2">
    <source>
        <dbReference type="ARBA" id="ARBA00004170"/>
    </source>
</evidence>
<keyword evidence="6 10" id="KW-0406">Ion transport</keyword>
<dbReference type="EMBL" id="JACOPN010000001">
    <property type="protein sequence ID" value="MBC5716049.1"/>
    <property type="molecule type" value="Genomic_DNA"/>
</dbReference>
<reference evidence="11" key="1">
    <citation type="submission" date="2020-08" db="EMBL/GenBank/DDBJ databases">
        <title>Genome public.</title>
        <authorList>
            <person name="Liu C."/>
            <person name="Sun Q."/>
        </authorList>
    </citation>
    <scope>NUCLEOTIDE SEQUENCE</scope>
    <source>
        <strain evidence="11">BX5</strain>
    </source>
</reference>
<dbReference type="HAMAP" id="MF_00815">
    <property type="entry name" value="ATP_synth_gamma_bact"/>
    <property type="match status" value="1"/>
</dbReference>
<dbReference type="NCBIfam" id="TIGR01146">
    <property type="entry name" value="ATPsyn_F1gamma"/>
    <property type="match status" value="1"/>
</dbReference>